<gene>
    <name evidence="2" type="ORF">SAMN04489866_11117</name>
</gene>
<dbReference type="AlphaFoldDB" id="A0A1G6YXF3"/>
<evidence type="ECO:0000313" key="2">
    <source>
        <dbReference type="EMBL" id="SDD95079.1"/>
    </source>
</evidence>
<proteinExistence type="predicted"/>
<keyword evidence="3" id="KW-1185">Reference proteome</keyword>
<dbReference type="STRING" id="2741.SAMN04489866_11117"/>
<accession>A0A1G6YXF3</accession>
<feature type="region of interest" description="Disordered" evidence="1">
    <location>
        <begin position="1"/>
        <end position="47"/>
    </location>
</feature>
<dbReference type="Proteomes" id="UP000198995">
    <property type="component" value="Unassembled WGS sequence"/>
</dbReference>
<evidence type="ECO:0000256" key="1">
    <source>
        <dbReference type="SAM" id="MobiDB-lite"/>
    </source>
</evidence>
<protein>
    <submittedName>
        <fullName evidence="2">Uncharacterized protein</fullName>
    </submittedName>
</protein>
<sequence length="47" mass="5058">MSLDKDAIEKDPTRLTEGHEEEDLDTLKGGATENVEGANLDTDKAGK</sequence>
<feature type="compositionally biased region" description="Basic and acidic residues" evidence="1">
    <location>
        <begin position="1"/>
        <end position="18"/>
    </location>
</feature>
<dbReference type="RefSeq" id="WP_159428043.1">
    <property type="nucleotide sequence ID" value="NZ_FNAF01000011.1"/>
</dbReference>
<dbReference type="EMBL" id="FNAF01000011">
    <property type="protein sequence ID" value="SDD95079.1"/>
    <property type="molecule type" value="Genomic_DNA"/>
</dbReference>
<reference evidence="2 3" key="1">
    <citation type="submission" date="2016-10" db="EMBL/GenBank/DDBJ databases">
        <authorList>
            <person name="de Groot N.N."/>
        </authorList>
    </citation>
    <scope>NUCLEOTIDE SEQUENCE [LARGE SCALE GENOMIC DNA]</scope>
    <source>
        <strain evidence="2 3">DSM 20475</strain>
    </source>
</reference>
<organism evidence="2 3">
    <name type="scientific">Peptococcus niger</name>
    <dbReference type="NCBI Taxonomy" id="2741"/>
    <lineage>
        <taxon>Bacteria</taxon>
        <taxon>Bacillati</taxon>
        <taxon>Bacillota</taxon>
        <taxon>Clostridia</taxon>
        <taxon>Eubacteriales</taxon>
        <taxon>Peptococcaceae</taxon>
        <taxon>Peptococcus</taxon>
    </lineage>
</organism>
<name>A0A1G6YXF3_PEPNI</name>
<evidence type="ECO:0000313" key="3">
    <source>
        <dbReference type="Proteomes" id="UP000198995"/>
    </source>
</evidence>